<dbReference type="SUPFAM" id="SSF51419">
    <property type="entry name" value="PLP-binding barrel"/>
    <property type="match status" value="1"/>
</dbReference>
<sequence>MDICAESEDQDPFYIIDLSMVLKKLNDWKSFMPRVQPFYAIKCNNDSFICKLLALSGCGFDCASKPEIEFALNMGVEPERIIYANPCKAEAMLRYAKDKGVRKMTADNVEELHKIASIFPAAQIVLRIAVDDSKSVCRFNSKFGAAQHEWEKLLQVAKTLGLDIAGFSFHVGSGCGDVKAFSDAVASARDAFDMAEAYGFAPFLLDCGGGFPGSDDGHFTFREVAEILANAIDHYFPPSSGVQIIAEPGRYMVAASHTYAVAVIAKRQLTADQLTGTAEIESFGARAGKEETSVDSTPDVALYISDGCYGSFNCVVFDHAILTPQVLGKKADLPFLVPTKLFGPTCDSIDVVMGCTRLPDLSVGDWLWFSNMGAYTRCASSRFNGQGAHSLHYVWAGVPSS</sequence>
<comment type="similarity">
    <text evidence="2">Belongs to the Orn/Lys/Arg decarboxylase class-II family.</text>
</comment>
<evidence type="ECO:0000256" key="1">
    <source>
        <dbReference type="ARBA" id="ARBA00001933"/>
    </source>
</evidence>
<dbReference type="InterPro" id="IPR029066">
    <property type="entry name" value="PLP-binding_barrel"/>
</dbReference>
<dbReference type="GO" id="GO:0005737">
    <property type="term" value="C:cytoplasm"/>
    <property type="evidence" value="ECO:0007669"/>
    <property type="project" value="TreeGrafter"/>
</dbReference>
<organism evidence="7">
    <name type="scientific">Guillardia theta (strain CCMP2712)</name>
    <name type="common">Cryptophyte</name>
    <dbReference type="NCBI Taxonomy" id="905079"/>
    <lineage>
        <taxon>Eukaryota</taxon>
        <taxon>Cryptophyceae</taxon>
        <taxon>Pyrenomonadales</taxon>
        <taxon>Geminigeraceae</taxon>
        <taxon>Guillardia</taxon>
    </lineage>
</organism>
<evidence type="ECO:0000313" key="9">
    <source>
        <dbReference type="Proteomes" id="UP000011087"/>
    </source>
</evidence>
<dbReference type="PaxDb" id="55529-EKX33132"/>
<dbReference type="Pfam" id="PF02784">
    <property type="entry name" value="Orn_Arg_deC_N"/>
    <property type="match status" value="1"/>
</dbReference>
<keyword evidence="4" id="KW-0456">Lyase</keyword>
<dbReference type="SUPFAM" id="SSF50621">
    <property type="entry name" value="Alanine racemase C-terminal domain-like"/>
    <property type="match status" value="1"/>
</dbReference>
<accession>L1IAJ5</accession>
<dbReference type="PROSITE" id="PS00879">
    <property type="entry name" value="ODR_DC_2_2"/>
    <property type="match status" value="1"/>
</dbReference>
<dbReference type="AlphaFoldDB" id="L1IAJ5"/>
<dbReference type="OMA" id="FTCYSVK"/>
<dbReference type="CDD" id="cd00622">
    <property type="entry name" value="PLPDE_III_ODC"/>
    <property type="match status" value="1"/>
</dbReference>
<dbReference type="eggNOG" id="KOG0622">
    <property type="taxonomic scope" value="Eukaryota"/>
</dbReference>
<dbReference type="InterPro" id="IPR022644">
    <property type="entry name" value="De-COase2_N"/>
</dbReference>
<dbReference type="OrthoDB" id="5034579at2759"/>
<name>L1IAJ5_GUITC</name>
<proteinExistence type="inferred from homology"/>
<dbReference type="GO" id="GO:0033387">
    <property type="term" value="P:putrescine biosynthetic process from arginine, via ornithine"/>
    <property type="evidence" value="ECO:0007669"/>
    <property type="project" value="TreeGrafter"/>
</dbReference>
<dbReference type="EMBL" id="JH993155">
    <property type="protein sequence ID" value="EKX33132.1"/>
    <property type="molecule type" value="Genomic_DNA"/>
</dbReference>
<evidence type="ECO:0000256" key="4">
    <source>
        <dbReference type="ARBA" id="ARBA00023239"/>
    </source>
</evidence>
<feature type="active site" description="Proton donor" evidence="5">
    <location>
        <position position="346"/>
    </location>
</feature>
<dbReference type="Proteomes" id="UP000011087">
    <property type="component" value="Unassembled WGS sequence"/>
</dbReference>
<dbReference type="RefSeq" id="XP_005820112.1">
    <property type="nucleotide sequence ID" value="XM_005820055.1"/>
</dbReference>
<dbReference type="PRINTS" id="PR01182">
    <property type="entry name" value="ORNDCRBXLASE"/>
</dbReference>
<keyword evidence="3 5" id="KW-0663">Pyridoxal phosphate</keyword>
<keyword evidence="9" id="KW-1185">Reference proteome</keyword>
<reference evidence="7 9" key="1">
    <citation type="journal article" date="2012" name="Nature">
        <title>Algal genomes reveal evolutionary mosaicism and the fate of nucleomorphs.</title>
        <authorList>
            <consortium name="DOE Joint Genome Institute"/>
            <person name="Curtis B.A."/>
            <person name="Tanifuji G."/>
            <person name="Burki F."/>
            <person name="Gruber A."/>
            <person name="Irimia M."/>
            <person name="Maruyama S."/>
            <person name="Arias M.C."/>
            <person name="Ball S.G."/>
            <person name="Gile G.H."/>
            <person name="Hirakawa Y."/>
            <person name="Hopkins J.F."/>
            <person name="Kuo A."/>
            <person name="Rensing S.A."/>
            <person name="Schmutz J."/>
            <person name="Symeonidi A."/>
            <person name="Elias M."/>
            <person name="Eveleigh R.J."/>
            <person name="Herman E.K."/>
            <person name="Klute M.J."/>
            <person name="Nakayama T."/>
            <person name="Obornik M."/>
            <person name="Reyes-Prieto A."/>
            <person name="Armbrust E.V."/>
            <person name="Aves S.J."/>
            <person name="Beiko R.G."/>
            <person name="Coutinho P."/>
            <person name="Dacks J.B."/>
            <person name="Durnford D.G."/>
            <person name="Fast N.M."/>
            <person name="Green B.R."/>
            <person name="Grisdale C.J."/>
            <person name="Hempel F."/>
            <person name="Henrissat B."/>
            <person name="Hoppner M.P."/>
            <person name="Ishida K."/>
            <person name="Kim E."/>
            <person name="Koreny L."/>
            <person name="Kroth P.G."/>
            <person name="Liu Y."/>
            <person name="Malik S.B."/>
            <person name="Maier U.G."/>
            <person name="McRose D."/>
            <person name="Mock T."/>
            <person name="Neilson J.A."/>
            <person name="Onodera N.T."/>
            <person name="Poole A.M."/>
            <person name="Pritham E.J."/>
            <person name="Richards T.A."/>
            <person name="Rocap G."/>
            <person name="Roy S.W."/>
            <person name="Sarai C."/>
            <person name="Schaack S."/>
            <person name="Shirato S."/>
            <person name="Slamovits C.H."/>
            <person name="Spencer D.F."/>
            <person name="Suzuki S."/>
            <person name="Worden A.Z."/>
            <person name="Zauner S."/>
            <person name="Barry K."/>
            <person name="Bell C."/>
            <person name="Bharti A.K."/>
            <person name="Crow J.A."/>
            <person name="Grimwood J."/>
            <person name="Kramer R."/>
            <person name="Lindquist E."/>
            <person name="Lucas S."/>
            <person name="Salamov A."/>
            <person name="McFadden G.I."/>
            <person name="Lane C.E."/>
            <person name="Keeling P.J."/>
            <person name="Gray M.W."/>
            <person name="Grigoriev I.V."/>
            <person name="Archibald J.M."/>
        </authorList>
    </citation>
    <scope>NUCLEOTIDE SEQUENCE</scope>
    <source>
        <strain evidence="7 9">CCMP2712</strain>
    </source>
</reference>
<gene>
    <name evidence="7" type="ORF">GUITHDRAFT_81731</name>
</gene>
<dbReference type="Gene3D" id="3.20.20.10">
    <property type="entry name" value="Alanine racemase"/>
    <property type="match status" value="1"/>
</dbReference>
<evidence type="ECO:0000313" key="7">
    <source>
        <dbReference type="EMBL" id="EKX33132.1"/>
    </source>
</evidence>
<dbReference type="GeneID" id="17289855"/>
<reference evidence="8" key="3">
    <citation type="submission" date="2015-06" db="UniProtKB">
        <authorList>
            <consortium name="EnsemblProtists"/>
        </authorList>
    </citation>
    <scope>IDENTIFICATION</scope>
</reference>
<evidence type="ECO:0000313" key="8">
    <source>
        <dbReference type="EnsemblProtists" id="EKX33132"/>
    </source>
</evidence>
<dbReference type="InterPro" id="IPR002433">
    <property type="entry name" value="Orn_de-COase"/>
</dbReference>
<evidence type="ECO:0000256" key="2">
    <source>
        <dbReference type="ARBA" id="ARBA00008872"/>
    </source>
</evidence>
<dbReference type="GO" id="GO:0004586">
    <property type="term" value="F:ornithine decarboxylase activity"/>
    <property type="evidence" value="ECO:0007669"/>
    <property type="project" value="TreeGrafter"/>
</dbReference>
<comment type="cofactor">
    <cofactor evidence="1 5">
        <name>pyridoxal 5'-phosphate</name>
        <dbReference type="ChEBI" id="CHEBI:597326"/>
    </cofactor>
</comment>
<feature type="modified residue" description="N6-(pyridoxal phosphate)lysine" evidence="5">
    <location>
        <position position="42"/>
    </location>
</feature>
<dbReference type="KEGG" id="gtt:GUITHDRAFT_81731"/>
<dbReference type="HOGENOM" id="CLU_026444_1_2_1"/>
<dbReference type="PANTHER" id="PTHR11482:SF6">
    <property type="entry name" value="ORNITHINE DECARBOXYLASE 1-RELATED"/>
    <property type="match status" value="1"/>
</dbReference>
<dbReference type="PRINTS" id="PR01179">
    <property type="entry name" value="ODADCRBXLASE"/>
</dbReference>
<evidence type="ECO:0000256" key="5">
    <source>
        <dbReference type="PIRSR" id="PIRSR600183-50"/>
    </source>
</evidence>
<reference evidence="9" key="2">
    <citation type="submission" date="2012-11" db="EMBL/GenBank/DDBJ databases">
        <authorList>
            <person name="Kuo A."/>
            <person name="Curtis B.A."/>
            <person name="Tanifuji G."/>
            <person name="Burki F."/>
            <person name="Gruber A."/>
            <person name="Irimia M."/>
            <person name="Maruyama S."/>
            <person name="Arias M.C."/>
            <person name="Ball S.G."/>
            <person name="Gile G.H."/>
            <person name="Hirakawa Y."/>
            <person name="Hopkins J.F."/>
            <person name="Rensing S.A."/>
            <person name="Schmutz J."/>
            <person name="Symeonidi A."/>
            <person name="Elias M."/>
            <person name="Eveleigh R.J."/>
            <person name="Herman E.K."/>
            <person name="Klute M.J."/>
            <person name="Nakayama T."/>
            <person name="Obornik M."/>
            <person name="Reyes-Prieto A."/>
            <person name="Armbrust E.V."/>
            <person name="Aves S.J."/>
            <person name="Beiko R.G."/>
            <person name="Coutinho P."/>
            <person name="Dacks J.B."/>
            <person name="Durnford D.G."/>
            <person name="Fast N.M."/>
            <person name="Green B.R."/>
            <person name="Grisdale C."/>
            <person name="Hempe F."/>
            <person name="Henrissat B."/>
            <person name="Hoppner M.P."/>
            <person name="Ishida K.-I."/>
            <person name="Kim E."/>
            <person name="Koreny L."/>
            <person name="Kroth P.G."/>
            <person name="Liu Y."/>
            <person name="Malik S.-B."/>
            <person name="Maier U.G."/>
            <person name="McRose D."/>
            <person name="Mock T."/>
            <person name="Neilson J.A."/>
            <person name="Onodera N.T."/>
            <person name="Poole A.M."/>
            <person name="Pritham E.J."/>
            <person name="Richards T.A."/>
            <person name="Rocap G."/>
            <person name="Roy S.W."/>
            <person name="Sarai C."/>
            <person name="Schaack S."/>
            <person name="Shirato S."/>
            <person name="Slamovits C.H."/>
            <person name="Spencer D.F."/>
            <person name="Suzuki S."/>
            <person name="Worden A.Z."/>
            <person name="Zauner S."/>
            <person name="Barry K."/>
            <person name="Bell C."/>
            <person name="Bharti A.K."/>
            <person name="Crow J.A."/>
            <person name="Grimwood J."/>
            <person name="Kramer R."/>
            <person name="Lindquist E."/>
            <person name="Lucas S."/>
            <person name="Salamov A."/>
            <person name="McFadden G.I."/>
            <person name="Lane C.E."/>
            <person name="Keeling P.J."/>
            <person name="Gray M.W."/>
            <person name="Grigoriev I.V."/>
            <person name="Archibald J.M."/>
        </authorList>
    </citation>
    <scope>NUCLEOTIDE SEQUENCE</scope>
    <source>
        <strain evidence="9">CCMP2712</strain>
    </source>
</reference>
<dbReference type="InterPro" id="IPR022657">
    <property type="entry name" value="De-COase2_CS"/>
</dbReference>
<dbReference type="InterPro" id="IPR009006">
    <property type="entry name" value="Ala_racemase/Decarboxylase_C"/>
</dbReference>
<evidence type="ECO:0000256" key="3">
    <source>
        <dbReference type="ARBA" id="ARBA00022898"/>
    </source>
</evidence>
<dbReference type="STRING" id="905079.L1IAJ5"/>
<dbReference type="FunFam" id="3.20.20.10:FF:000005">
    <property type="entry name" value="Ornithine decarboxylase"/>
    <property type="match status" value="1"/>
</dbReference>
<protein>
    <recommendedName>
        <fullName evidence="6">Orn/DAP/Arg decarboxylase 2 N-terminal domain-containing protein</fullName>
    </recommendedName>
</protein>
<evidence type="ECO:0000259" key="6">
    <source>
        <dbReference type="Pfam" id="PF02784"/>
    </source>
</evidence>
<dbReference type="Gene3D" id="2.40.37.10">
    <property type="entry name" value="Lyase, Ornithine Decarboxylase, Chain A, domain 1"/>
    <property type="match status" value="1"/>
</dbReference>
<feature type="domain" description="Orn/DAP/Arg decarboxylase 2 N-terminal" evidence="6">
    <location>
        <begin position="20"/>
        <end position="254"/>
    </location>
</feature>
<dbReference type="PANTHER" id="PTHR11482">
    <property type="entry name" value="ARGININE/DIAMINOPIMELATE/ORNITHINE DECARBOXYLASE"/>
    <property type="match status" value="1"/>
</dbReference>
<dbReference type="InterPro" id="IPR000183">
    <property type="entry name" value="Orn/DAP/Arg_de-COase"/>
</dbReference>
<dbReference type="EnsemblProtists" id="EKX33132">
    <property type="protein sequence ID" value="EKX33132"/>
    <property type="gene ID" value="GUITHDRAFT_81731"/>
</dbReference>